<protein>
    <submittedName>
        <fullName evidence="2">Fe-S cluster assembly protein SufD</fullName>
    </submittedName>
</protein>
<dbReference type="NCBIfam" id="TIGR01981">
    <property type="entry name" value="sufD"/>
    <property type="match status" value="1"/>
</dbReference>
<dbReference type="Proteomes" id="UP000461443">
    <property type="component" value="Unassembled WGS sequence"/>
</dbReference>
<reference evidence="2 3" key="2">
    <citation type="submission" date="2020-02" db="EMBL/GenBank/DDBJ databases">
        <title>The new genus of Enterobacteriales.</title>
        <authorList>
            <person name="Kim I.S."/>
        </authorList>
    </citation>
    <scope>NUCLEOTIDE SEQUENCE [LARGE SCALE GENOMIC DNA]</scope>
    <source>
        <strain evidence="2 3">SAP-6</strain>
    </source>
</reference>
<gene>
    <name evidence="2" type="primary">sufD</name>
    <name evidence="2" type="ORF">GRH90_10020</name>
</gene>
<dbReference type="RefSeq" id="WP_162365798.1">
    <property type="nucleotide sequence ID" value="NZ_WUBS01000006.1"/>
</dbReference>
<evidence type="ECO:0000259" key="1">
    <source>
        <dbReference type="Pfam" id="PF01458"/>
    </source>
</evidence>
<dbReference type="EMBL" id="WUBS01000006">
    <property type="protein sequence ID" value="NDL63082.1"/>
    <property type="molecule type" value="Genomic_DNA"/>
</dbReference>
<dbReference type="Pfam" id="PF01458">
    <property type="entry name" value="SUFBD_core"/>
    <property type="match status" value="1"/>
</dbReference>
<dbReference type="NCBIfam" id="NF008194">
    <property type="entry name" value="PRK10948.1"/>
    <property type="match status" value="1"/>
</dbReference>
<dbReference type="SUPFAM" id="SSF101960">
    <property type="entry name" value="Stabilizer of iron transporter SufD"/>
    <property type="match status" value="1"/>
</dbReference>
<dbReference type="InterPro" id="IPR055346">
    <property type="entry name" value="Fe-S_cluster_assembly_SufBD"/>
</dbReference>
<dbReference type="InterPro" id="IPR000825">
    <property type="entry name" value="SUF_FeS_clus_asmbl_SufBD_core"/>
</dbReference>
<dbReference type="PANTHER" id="PTHR43575:SF1">
    <property type="entry name" value="PROTEIN ABCI7, CHLOROPLASTIC"/>
    <property type="match status" value="1"/>
</dbReference>
<reference evidence="2 3" key="1">
    <citation type="submission" date="2019-12" db="EMBL/GenBank/DDBJ databases">
        <authorList>
            <person name="Lee S.D."/>
        </authorList>
    </citation>
    <scope>NUCLEOTIDE SEQUENCE [LARGE SCALE GENOMIC DNA]</scope>
    <source>
        <strain evidence="2 3">SAP-6</strain>
    </source>
</reference>
<proteinExistence type="predicted"/>
<organism evidence="2 3">
    <name type="scientific">Acerihabitans arboris</name>
    <dbReference type="NCBI Taxonomy" id="2691583"/>
    <lineage>
        <taxon>Bacteria</taxon>
        <taxon>Pseudomonadati</taxon>
        <taxon>Pseudomonadota</taxon>
        <taxon>Gammaproteobacteria</taxon>
        <taxon>Enterobacterales</taxon>
        <taxon>Pectobacteriaceae</taxon>
        <taxon>Acerihabitans</taxon>
    </lineage>
</organism>
<feature type="domain" description="SUF system FeS cluster assembly SufBD core" evidence="1">
    <location>
        <begin position="170"/>
        <end position="399"/>
    </location>
</feature>
<dbReference type="InterPro" id="IPR037284">
    <property type="entry name" value="SUF_FeS_clus_asmbl_SufBD_sf"/>
</dbReference>
<dbReference type="PANTHER" id="PTHR43575">
    <property type="entry name" value="PROTEIN ABCI7, CHLOROPLASTIC"/>
    <property type="match status" value="1"/>
</dbReference>
<evidence type="ECO:0000313" key="3">
    <source>
        <dbReference type="Proteomes" id="UP000461443"/>
    </source>
</evidence>
<comment type="caution">
    <text evidence="2">The sequence shown here is derived from an EMBL/GenBank/DDBJ whole genome shotgun (WGS) entry which is preliminary data.</text>
</comment>
<dbReference type="AlphaFoldDB" id="A0A845SI83"/>
<dbReference type="InterPro" id="IPR011542">
    <property type="entry name" value="SUF_FeS_clus_asmbl_SufD"/>
</dbReference>
<dbReference type="GO" id="GO:0016226">
    <property type="term" value="P:iron-sulfur cluster assembly"/>
    <property type="evidence" value="ECO:0007669"/>
    <property type="project" value="InterPro"/>
</dbReference>
<keyword evidence="3" id="KW-1185">Reference proteome</keyword>
<accession>A0A845SI83</accession>
<sequence>MAGLPNNNNAQALQQWHHLFEGQSLSRSAQAYEHWHSVERLGLPTRKHENWKYTPLDGLLSHSFAFMEAKSVSPQRRDQLSLGLEAVRLVFVDGRFEPRLSDVDTGFWQVSVERGAERLTLPEPIQPEIFLHLTESLSRETTRVRLPAGKAAEKPLYLLHISSGGANGEALNTLHYRHHIEVASGAQAQIIEHFVSIDDGQAHFTGSRLTLMVGDNAQVAHIKLAFENRASYHFAHNDIHIGRDAVVRSSSFLLGAGLTRHQTSARLDGEGSDLAINSLLLPSGNDVTDTRTYLEHNKGYCLSRQLHKVIARERGKGVFNGLIKVAKHAIKTDGQMTNNNLLMDRLAEVDTKPQLEIYADDVKCGHGATVGRIDEEQMFYLRSRGIRHEDAEKMIIHAFAAEITEAIGNETVRETVLARIADSLQGGVNVLSH</sequence>
<evidence type="ECO:0000313" key="2">
    <source>
        <dbReference type="EMBL" id="NDL63082.1"/>
    </source>
</evidence>
<name>A0A845SI83_9GAMM</name>